<sequence>MPRTKGATAKNSVGNKGKGKKPLECPAPRCRKTFARPSDYKRHEKTHWTRQKRERASWRCGWPACKFVNLQKSNVATHYRTQCVLLSPPSALHQLRLVFFTLNIFSDVRFAAQTTASTSVQPAIVASRTRRR</sequence>
<dbReference type="EMBL" id="KN880500">
    <property type="protein sequence ID" value="KIY68564.1"/>
    <property type="molecule type" value="Genomic_DNA"/>
</dbReference>
<keyword evidence="5" id="KW-1185">Reference proteome</keyword>
<reference evidence="4 5" key="1">
    <citation type="journal article" date="2015" name="Fungal Genet. Biol.">
        <title>Evolution of novel wood decay mechanisms in Agaricales revealed by the genome sequences of Fistulina hepatica and Cylindrobasidium torrendii.</title>
        <authorList>
            <person name="Floudas D."/>
            <person name="Held B.W."/>
            <person name="Riley R."/>
            <person name="Nagy L.G."/>
            <person name="Koehler G."/>
            <person name="Ransdell A.S."/>
            <person name="Younus H."/>
            <person name="Chow J."/>
            <person name="Chiniquy J."/>
            <person name="Lipzen A."/>
            <person name="Tritt A."/>
            <person name="Sun H."/>
            <person name="Haridas S."/>
            <person name="LaButti K."/>
            <person name="Ohm R.A."/>
            <person name="Kues U."/>
            <person name="Blanchette R.A."/>
            <person name="Grigoriev I.V."/>
            <person name="Minto R.E."/>
            <person name="Hibbett D.S."/>
        </authorList>
    </citation>
    <scope>NUCLEOTIDE SEQUENCE [LARGE SCALE GENOMIC DNA]</scope>
    <source>
        <strain evidence="4 5">FP15055 ss-10</strain>
    </source>
</reference>
<keyword evidence="1" id="KW-0479">Metal-binding</keyword>
<evidence type="ECO:0000259" key="3">
    <source>
        <dbReference type="PROSITE" id="PS50157"/>
    </source>
</evidence>
<organism evidence="4 5">
    <name type="scientific">Cylindrobasidium torrendii FP15055 ss-10</name>
    <dbReference type="NCBI Taxonomy" id="1314674"/>
    <lineage>
        <taxon>Eukaryota</taxon>
        <taxon>Fungi</taxon>
        <taxon>Dikarya</taxon>
        <taxon>Basidiomycota</taxon>
        <taxon>Agaricomycotina</taxon>
        <taxon>Agaricomycetes</taxon>
        <taxon>Agaricomycetidae</taxon>
        <taxon>Agaricales</taxon>
        <taxon>Marasmiineae</taxon>
        <taxon>Physalacriaceae</taxon>
        <taxon>Cylindrobasidium</taxon>
    </lineage>
</organism>
<name>A0A0D7BEJ2_9AGAR</name>
<feature type="region of interest" description="Disordered" evidence="2">
    <location>
        <begin position="1"/>
        <end position="28"/>
    </location>
</feature>
<gene>
    <name evidence="4" type="ORF">CYLTODRAFT_258824</name>
</gene>
<protein>
    <recommendedName>
        <fullName evidence="3">C2H2-type domain-containing protein</fullName>
    </recommendedName>
</protein>
<dbReference type="Proteomes" id="UP000054007">
    <property type="component" value="Unassembled WGS sequence"/>
</dbReference>
<dbReference type="Gene3D" id="3.30.160.60">
    <property type="entry name" value="Classic Zinc Finger"/>
    <property type="match status" value="1"/>
</dbReference>
<dbReference type="GO" id="GO:0008270">
    <property type="term" value="F:zinc ion binding"/>
    <property type="evidence" value="ECO:0007669"/>
    <property type="project" value="UniProtKB-KW"/>
</dbReference>
<evidence type="ECO:0000256" key="2">
    <source>
        <dbReference type="SAM" id="MobiDB-lite"/>
    </source>
</evidence>
<evidence type="ECO:0000313" key="5">
    <source>
        <dbReference type="Proteomes" id="UP000054007"/>
    </source>
</evidence>
<dbReference type="AlphaFoldDB" id="A0A0D7BEJ2"/>
<dbReference type="SUPFAM" id="SSF57667">
    <property type="entry name" value="beta-beta-alpha zinc fingers"/>
    <property type="match status" value="1"/>
</dbReference>
<dbReference type="OrthoDB" id="654211at2759"/>
<keyword evidence="1" id="KW-0863">Zinc-finger</keyword>
<evidence type="ECO:0000313" key="4">
    <source>
        <dbReference type="EMBL" id="KIY68564.1"/>
    </source>
</evidence>
<feature type="domain" description="C2H2-type" evidence="3">
    <location>
        <begin position="23"/>
        <end position="52"/>
    </location>
</feature>
<evidence type="ECO:0000256" key="1">
    <source>
        <dbReference type="PROSITE-ProRule" id="PRU00042"/>
    </source>
</evidence>
<keyword evidence="1" id="KW-0862">Zinc</keyword>
<dbReference type="InterPro" id="IPR013087">
    <property type="entry name" value="Znf_C2H2_type"/>
</dbReference>
<proteinExistence type="predicted"/>
<dbReference type="InterPro" id="IPR036236">
    <property type="entry name" value="Znf_C2H2_sf"/>
</dbReference>
<accession>A0A0D7BEJ2</accession>
<dbReference type="PROSITE" id="PS00028">
    <property type="entry name" value="ZINC_FINGER_C2H2_1"/>
    <property type="match status" value="1"/>
</dbReference>
<dbReference type="PROSITE" id="PS50157">
    <property type="entry name" value="ZINC_FINGER_C2H2_2"/>
    <property type="match status" value="1"/>
</dbReference>